<dbReference type="CDD" id="cd00403">
    <property type="entry name" value="Ribosomal_L1"/>
    <property type="match status" value="1"/>
</dbReference>
<keyword evidence="5 6" id="KW-0687">Ribonucleoprotein</keyword>
<dbReference type="InterPro" id="IPR023673">
    <property type="entry name" value="Ribosomal_uL1_CS"/>
</dbReference>
<evidence type="ECO:0000256" key="2">
    <source>
        <dbReference type="ARBA" id="ARBA00022491"/>
    </source>
</evidence>
<evidence type="ECO:0000256" key="3">
    <source>
        <dbReference type="ARBA" id="ARBA00022845"/>
    </source>
</evidence>
<evidence type="ECO:0000256" key="6">
    <source>
        <dbReference type="RuleBase" id="RU000659"/>
    </source>
</evidence>
<evidence type="ECO:0000313" key="9">
    <source>
        <dbReference type="Proteomes" id="UP000179102"/>
    </source>
</evidence>
<keyword evidence="3" id="KW-0810">Translation regulation</keyword>
<dbReference type="PANTHER" id="PTHR36427:SF3">
    <property type="entry name" value="LARGE RIBOSOMAL SUBUNIT PROTEIN UL1M"/>
    <property type="match status" value="1"/>
</dbReference>
<keyword evidence="2" id="KW-0678">Repressor</keyword>
<dbReference type="SUPFAM" id="SSF56808">
    <property type="entry name" value="Ribosomal protein L1"/>
    <property type="match status" value="1"/>
</dbReference>
<dbReference type="AlphaFoldDB" id="A0A1F5G572"/>
<evidence type="ECO:0000256" key="1">
    <source>
        <dbReference type="ARBA" id="ARBA00010531"/>
    </source>
</evidence>
<dbReference type="Gene3D" id="3.40.50.790">
    <property type="match status" value="1"/>
</dbReference>
<name>A0A1F5G572_9BACT</name>
<dbReference type="GO" id="GO:0005840">
    <property type="term" value="C:ribosome"/>
    <property type="evidence" value="ECO:0007669"/>
    <property type="project" value="UniProtKB-KW"/>
</dbReference>
<dbReference type="Proteomes" id="UP000179102">
    <property type="component" value="Unassembled WGS sequence"/>
</dbReference>
<dbReference type="PANTHER" id="PTHR36427">
    <property type="entry name" value="54S RIBOSOMAL PROTEIN L1, MITOCHONDRIAL"/>
    <property type="match status" value="1"/>
</dbReference>
<dbReference type="Gene3D" id="3.30.190.20">
    <property type="match status" value="1"/>
</dbReference>
<dbReference type="PROSITE" id="PS01199">
    <property type="entry name" value="RIBOSOMAL_L1"/>
    <property type="match status" value="1"/>
</dbReference>
<dbReference type="InterPro" id="IPR028364">
    <property type="entry name" value="Ribosomal_uL1/biogenesis"/>
</dbReference>
<evidence type="ECO:0000256" key="7">
    <source>
        <dbReference type="SAM" id="MobiDB-lite"/>
    </source>
</evidence>
<accession>A0A1F5G572</accession>
<dbReference type="Pfam" id="PF00687">
    <property type="entry name" value="Ribosomal_L1"/>
    <property type="match status" value="1"/>
</dbReference>
<organism evidence="8 9">
    <name type="scientific">Candidatus Curtissbacteria bacterium RIFCSPHIGHO2_01_FULL_41_11</name>
    <dbReference type="NCBI Taxonomy" id="1797711"/>
    <lineage>
        <taxon>Bacteria</taxon>
        <taxon>Candidatus Curtissiibacteriota</taxon>
    </lineage>
</organism>
<feature type="region of interest" description="Disordered" evidence="7">
    <location>
        <begin position="1"/>
        <end position="80"/>
    </location>
</feature>
<comment type="similarity">
    <text evidence="1 6">Belongs to the universal ribosomal protein uL1 family.</text>
</comment>
<gene>
    <name evidence="8" type="ORF">A2870_01780</name>
</gene>
<evidence type="ECO:0000256" key="4">
    <source>
        <dbReference type="ARBA" id="ARBA00022980"/>
    </source>
</evidence>
<dbReference type="STRING" id="1797711.A2870_01780"/>
<feature type="compositionally biased region" description="Low complexity" evidence="7">
    <location>
        <begin position="41"/>
        <end position="60"/>
    </location>
</feature>
<feature type="compositionally biased region" description="Basic residues" evidence="7">
    <location>
        <begin position="66"/>
        <end position="78"/>
    </location>
</feature>
<dbReference type="EMBL" id="MFAZ01000024">
    <property type="protein sequence ID" value="OGD87022.1"/>
    <property type="molecule type" value="Genomic_DNA"/>
</dbReference>
<dbReference type="GO" id="GO:1990904">
    <property type="term" value="C:ribonucleoprotein complex"/>
    <property type="evidence" value="ECO:0007669"/>
    <property type="project" value="UniProtKB-KW"/>
</dbReference>
<keyword evidence="4 6" id="KW-0689">Ribosomal protein</keyword>
<evidence type="ECO:0000256" key="5">
    <source>
        <dbReference type="ARBA" id="ARBA00023274"/>
    </source>
</evidence>
<reference evidence="8 9" key="1">
    <citation type="journal article" date="2016" name="Nat. Commun.">
        <title>Thousands of microbial genomes shed light on interconnected biogeochemical processes in an aquifer system.</title>
        <authorList>
            <person name="Anantharaman K."/>
            <person name="Brown C.T."/>
            <person name="Hug L.A."/>
            <person name="Sharon I."/>
            <person name="Castelle C.J."/>
            <person name="Probst A.J."/>
            <person name="Thomas B.C."/>
            <person name="Singh A."/>
            <person name="Wilkins M.J."/>
            <person name="Karaoz U."/>
            <person name="Brodie E.L."/>
            <person name="Williams K.H."/>
            <person name="Hubbard S.S."/>
            <person name="Banfield J.F."/>
        </authorList>
    </citation>
    <scope>NUCLEOTIDE SEQUENCE [LARGE SCALE GENOMIC DNA]</scope>
</reference>
<dbReference type="InterPro" id="IPR016095">
    <property type="entry name" value="Ribosomal_uL1_3-a/b-sand"/>
</dbReference>
<evidence type="ECO:0000313" key="8">
    <source>
        <dbReference type="EMBL" id="OGD87022.1"/>
    </source>
</evidence>
<dbReference type="InterPro" id="IPR023674">
    <property type="entry name" value="Ribosomal_uL1-like"/>
</dbReference>
<dbReference type="GO" id="GO:0006417">
    <property type="term" value="P:regulation of translation"/>
    <property type="evidence" value="ECO:0007669"/>
    <property type="project" value="UniProtKB-KW"/>
</dbReference>
<sequence>MGTTRIKVIDLSSDQDKVKTKKRAEKPAGIPPEPETEKPQTEQTATTGEQQKSAQQSPAAKEVKSQPKKSQKVKKISTHHMGMNYLKATKSIDKNQNYSLSDAIDLLYKTSFTKFDPTVELHINVTDKNIKANVTFPHAVEAKAKEKKYLVFGDKKTDDSKNIIWADEKTIEHIESGRLKPKRDFDLVIAAPKYMPQLAKVAKILGPAGMMPNPKNQTITETPTKVIESSKESSGMDLRTDPTAPIIHTKIGKLSFKPAQIEENLKTLIFAIGPTKIQKITLKSTMSPPIKLDVSTIQK</sequence>
<protein>
    <recommendedName>
        <fullName evidence="6">Ribosomal protein</fullName>
    </recommendedName>
</protein>
<proteinExistence type="inferred from homology"/>
<comment type="caution">
    <text evidence="8">The sequence shown here is derived from an EMBL/GenBank/DDBJ whole genome shotgun (WGS) entry which is preliminary data.</text>
</comment>